<sequence>QVPLAGDPVVIPAEPVDSKIPVDDSRVPVLSHDLIARLEELSLVRFSDEQAVANLSASVAKASALMDVDVELLSNVPLHLDGYIVAPLGNVPLEESDRKLDLERVREIGEGRAGKAPVLKKVRRTTE</sequence>
<feature type="non-terminal residue" evidence="1">
    <location>
        <position position="1"/>
    </location>
</feature>
<evidence type="ECO:0000313" key="2">
    <source>
        <dbReference type="Proteomes" id="UP001328107"/>
    </source>
</evidence>
<protein>
    <submittedName>
        <fullName evidence="1">Uncharacterized protein</fullName>
    </submittedName>
</protein>
<gene>
    <name evidence="1" type="ORF">PMAYCL1PPCAC_01738</name>
</gene>
<reference evidence="2" key="1">
    <citation type="submission" date="2022-10" db="EMBL/GenBank/DDBJ databases">
        <title>Genome assembly of Pristionchus species.</title>
        <authorList>
            <person name="Yoshida K."/>
            <person name="Sommer R.J."/>
        </authorList>
    </citation>
    <scope>NUCLEOTIDE SEQUENCE [LARGE SCALE GENOMIC DNA]</scope>
    <source>
        <strain evidence="2">RS5460</strain>
    </source>
</reference>
<dbReference type="EMBL" id="BTRK01000001">
    <property type="protein sequence ID" value="GMR31543.1"/>
    <property type="molecule type" value="Genomic_DNA"/>
</dbReference>
<dbReference type="Proteomes" id="UP001328107">
    <property type="component" value="Unassembled WGS sequence"/>
</dbReference>
<organism evidence="1 2">
    <name type="scientific">Pristionchus mayeri</name>
    <dbReference type="NCBI Taxonomy" id="1317129"/>
    <lineage>
        <taxon>Eukaryota</taxon>
        <taxon>Metazoa</taxon>
        <taxon>Ecdysozoa</taxon>
        <taxon>Nematoda</taxon>
        <taxon>Chromadorea</taxon>
        <taxon>Rhabditida</taxon>
        <taxon>Rhabditina</taxon>
        <taxon>Diplogasteromorpha</taxon>
        <taxon>Diplogasteroidea</taxon>
        <taxon>Neodiplogasteridae</taxon>
        <taxon>Pristionchus</taxon>
    </lineage>
</organism>
<evidence type="ECO:0000313" key="1">
    <source>
        <dbReference type="EMBL" id="GMR31543.1"/>
    </source>
</evidence>
<dbReference type="AlphaFoldDB" id="A0AAN4Z440"/>
<name>A0AAN4Z440_9BILA</name>
<proteinExistence type="predicted"/>
<accession>A0AAN4Z440</accession>
<keyword evidence="2" id="KW-1185">Reference proteome</keyword>
<comment type="caution">
    <text evidence="1">The sequence shown here is derived from an EMBL/GenBank/DDBJ whole genome shotgun (WGS) entry which is preliminary data.</text>
</comment>